<dbReference type="EMBL" id="FJOG01000004">
    <property type="protein sequence ID" value="CZR53691.1"/>
    <property type="molecule type" value="Genomic_DNA"/>
</dbReference>
<organism evidence="2 3">
    <name type="scientific">Phialocephala subalpina</name>
    <dbReference type="NCBI Taxonomy" id="576137"/>
    <lineage>
        <taxon>Eukaryota</taxon>
        <taxon>Fungi</taxon>
        <taxon>Dikarya</taxon>
        <taxon>Ascomycota</taxon>
        <taxon>Pezizomycotina</taxon>
        <taxon>Leotiomycetes</taxon>
        <taxon>Helotiales</taxon>
        <taxon>Mollisiaceae</taxon>
        <taxon>Phialocephala</taxon>
        <taxon>Phialocephala fortinii species complex</taxon>
    </lineage>
</organism>
<feature type="compositionally biased region" description="Basic and acidic residues" evidence="1">
    <location>
        <begin position="125"/>
        <end position="134"/>
    </location>
</feature>
<protein>
    <submittedName>
        <fullName evidence="2">Uncharacterized protein</fullName>
    </submittedName>
</protein>
<feature type="compositionally biased region" description="Polar residues" evidence="1">
    <location>
        <begin position="1"/>
        <end position="25"/>
    </location>
</feature>
<name>A0A1L7WLN4_9HELO</name>
<evidence type="ECO:0000256" key="1">
    <source>
        <dbReference type="SAM" id="MobiDB-lite"/>
    </source>
</evidence>
<accession>A0A1L7WLN4</accession>
<proteinExistence type="predicted"/>
<feature type="compositionally biased region" description="Low complexity" evidence="1">
    <location>
        <begin position="87"/>
        <end position="100"/>
    </location>
</feature>
<dbReference type="AlphaFoldDB" id="A0A1L7WLN4"/>
<feature type="region of interest" description="Disordered" evidence="1">
    <location>
        <begin position="1"/>
        <end position="26"/>
    </location>
</feature>
<gene>
    <name evidence="2" type="ORF">PAC_03571</name>
</gene>
<dbReference type="Proteomes" id="UP000184330">
    <property type="component" value="Unassembled WGS sequence"/>
</dbReference>
<keyword evidence="3" id="KW-1185">Reference proteome</keyword>
<dbReference type="OrthoDB" id="5403747at2759"/>
<evidence type="ECO:0000313" key="2">
    <source>
        <dbReference type="EMBL" id="CZR53691.1"/>
    </source>
</evidence>
<sequence>MFEPFDSTSNPRQMSPSRVLKSTSPKKAAPSVSQLLFFEVIFANMNGKLDVDWAAVAHKAGYGPGPIARIRFNQIINKLKAINNDGSPRSSPTNSPSTKPQASPPRATNITADEPPTKPKLPQRKKNDDAEVKKGRGRVVSIEGGVVKREVRVKEERLFDDMVSHEIEFKAEDYEANFA</sequence>
<feature type="region of interest" description="Disordered" evidence="1">
    <location>
        <begin position="81"/>
        <end position="139"/>
    </location>
</feature>
<evidence type="ECO:0000313" key="3">
    <source>
        <dbReference type="Proteomes" id="UP000184330"/>
    </source>
</evidence>
<reference evidence="2 3" key="1">
    <citation type="submission" date="2016-03" db="EMBL/GenBank/DDBJ databases">
        <authorList>
            <person name="Ploux O."/>
        </authorList>
    </citation>
    <scope>NUCLEOTIDE SEQUENCE [LARGE SCALE GENOMIC DNA]</scope>
    <source>
        <strain evidence="2 3">UAMH 11012</strain>
    </source>
</reference>